<evidence type="ECO:0000313" key="2">
    <source>
        <dbReference type="EMBL" id="RXW12718.1"/>
    </source>
</evidence>
<feature type="region of interest" description="Disordered" evidence="1">
    <location>
        <begin position="203"/>
        <end position="223"/>
    </location>
</feature>
<accession>A0A4V1Q1T6</accession>
<dbReference type="STRING" id="2316362.A0A4V1Q1T6"/>
<name>A0A4V1Q1T6_9AGAR</name>
<dbReference type="AlphaFoldDB" id="A0A4V1Q1T6"/>
<dbReference type="EMBL" id="SDEE01001144">
    <property type="protein sequence ID" value="RXW12718.1"/>
    <property type="molecule type" value="Genomic_DNA"/>
</dbReference>
<keyword evidence="3" id="KW-1185">Reference proteome</keyword>
<reference evidence="2 3" key="1">
    <citation type="submission" date="2019-01" db="EMBL/GenBank/DDBJ databases">
        <title>Draft genome sequence of Psathyrella aberdarensis IHI B618.</title>
        <authorList>
            <person name="Buettner E."/>
            <person name="Kellner H."/>
        </authorList>
    </citation>
    <scope>NUCLEOTIDE SEQUENCE [LARGE SCALE GENOMIC DNA]</scope>
    <source>
        <strain evidence="2 3">IHI B618</strain>
    </source>
</reference>
<gene>
    <name evidence="2" type="ORF">EST38_g13133</name>
</gene>
<sequence>MPHTERIRLALRAQYFLDTWTAYLKVAGYPKFRHHLPREALDILDILIEGLLALIVIHRDYIDGVAPLLPWTNSTKSCEHTFGATQNIVKDFTFLDFIYMIAKLAIKLREAVFYVKMSDPKARASGYAHTYFDHTDVDPILLASFPSDDNFSSIAEVAAQEADSLSALVGTNANQVHHIKDLPQHVPPPVSLPPILAWYEEESDSGSENSYHSDCDIESDSGSLNDDEGVLVAEIQSLIQRNHTDAPISRQNAVDERMEGLTKVALTLITKEAMRVYKFAESETGNEDAEQILADEYQYIHSLRDKLAGKARRLCLPDISSPHPPATLITPSHRQLDLELLVELRE</sequence>
<protein>
    <submittedName>
        <fullName evidence="2">Uncharacterized protein</fullName>
    </submittedName>
</protein>
<organism evidence="2 3">
    <name type="scientific">Candolleomyces aberdarensis</name>
    <dbReference type="NCBI Taxonomy" id="2316362"/>
    <lineage>
        <taxon>Eukaryota</taxon>
        <taxon>Fungi</taxon>
        <taxon>Dikarya</taxon>
        <taxon>Basidiomycota</taxon>
        <taxon>Agaricomycotina</taxon>
        <taxon>Agaricomycetes</taxon>
        <taxon>Agaricomycetidae</taxon>
        <taxon>Agaricales</taxon>
        <taxon>Agaricineae</taxon>
        <taxon>Psathyrellaceae</taxon>
        <taxon>Candolleomyces</taxon>
    </lineage>
</organism>
<dbReference type="OrthoDB" id="73076at2759"/>
<evidence type="ECO:0000313" key="3">
    <source>
        <dbReference type="Proteomes" id="UP000290288"/>
    </source>
</evidence>
<evidence type="ECO:0000256" key="1">
    <source>
        <dbReference type="SAM" id="MobiDB-lite"/>
    </source>
</evidence>
<dbReference type="Proteomes" id="UP000290288">
    <property type="component" value="Unassembled WGS sequence"/>
</dbReference>
<proteinExistence type="predicted"/>
<comment type="caution">
    <text evidence="2">The sequence shown here is derived from an EMBL/GenBank/DDBJ whole genome shotgun (WGS) entry which is preliminary data.</text>
</comment>